<name>A0A1B1U971_9BRAD</name>
<dbReference type="RefSeq" id="WP_065726638.1">
    <property type="nucleotide sequence ID" value="NZ_CP016428.1"/>
</dbReference>
<dbReference type="EMBL" id="CP016428">
    <property type="protein sequence ID" value="ANV99328.1"/>
    <property type="molecule type" value="Genomic_DNA"/>
</dbReference>
<dbReference type="KEGG" id="bic:LMTR13_03200"/>
<evidence type="ECO:0000313" key="1">
    <source>
        <dbReference type="EMBL" id="ANV99328.1"/>
    </source>
</evidence>
<dbReference type="SUPFAM" id="SSF53474">
    <property type="entry name" value="alpha/beta-Hydrolases"/>
    <property type="match status" value="1"/>
</dbReference>
<proteinExistence type="predicted"/>
<accession>A0A1B1U971</accession>
<protein>
    <submittedName>
        <fullName evidence="1">Uncharacterized protein</fullName>
    </submittedName>
</protein>
<dbReference type="AlphaFoldDB" id="A0A1B1U971"/>
<dbReference type="STRING" id="1274631.LMTR13_03200"/>
<keyword evidence="2" id="KW-1185">Reference proteome</keyword>
<dbReference type="OrthoDB" id="9773411at2"/>
<dbReference type="InterPro" id="IPR029058">
    <property type="entry name" value="AB_hydrolase_fold"/>
</dbReference>
<reference evidence="1 2" key="1">
    <citation type="submission" date="2016-07" db="EMBL/GenBank/DDBJ databases">
        <title>Complete genome sequence of Bradyrhizobium icense LMTR 13T, a potential inoculant strain isolated from lima bean (Phaseolus lunatus) in Peru.</title>
        <authorList>
            <person name="Ormeno-Orrillo E."/>
            <person name="Duran D."/>
            <person name="Rogel M.A."/>
            <person name="Rey L."/>
            <person name="Imperial J."/>
            <person name="Ruiz-Argueso T."/>
            <person name="Martinez-Romero E."/>
        </authorList>
    </citation>
    <scope>NUCLEOTIDE SEQUENCE [LARGE SCALE GENOMIC DNA]</scope>
    <source>
        <strain evidence="1 2">LMTR 13</strain>
    </source>
</reference>
<evidence type="ECO:0000313" key="2">
    <source>
        <dbReference type="Proteomes" id="UP000092839"/>
    </source>
</evidence>
<sequence>MSIQFVGTEILVNTATANDQGGPQITTLSNGGFVVTWMDFSWGVGGATGDASGGAIKAQVFAADGSPLGTEILVNSATVNDQQNPRITALSNGGFVVTWEDFSQGIGGATGDTSSIAVKAQVFTATGVPVGSEILVNTATLHEQNHQQITSLSNGGFVVTWGDFSMGQGGATGDASGGAIKAQIFTADGNPLGTEILVNSETLGHQDQPRITPLSNGGFVVTWGGFDGSETAVKAQVFTATGGPVGSEILVNTATAGLQSDSEITSLSSGGFVVTWTDTGDASGVAGKAQVFTADGTPIGSEILVATGSSSNVVTSLSNGGFVVTWVGGSTGNPSSTAVKVQVFTATGAPVGSEILVNTAISPDQIHQRITSLSNGGFVVTWEDFTGLGGATGDASGAAIRAQVFTADGNPLGTEILVNTATANDQGGPQITTLSNGGFVVTWMDFSHGLGGATGDTNGAAVKAQVFAVIENQLPVVNLTAENLVAEMAQLALDVYDPSAAHFEDRNWHGLTAEELDLTNTAEYSLNDGVYTASLLGLSLLAGDASALVLSGNINGTSTLVIAFRGTDTVADLLHDIGHAEDAYFGSFNPLLSAIADYANENGIEQILFSGHSLGGSMVQIALGFPMAGITTDMLRGYTWGSIGSNLSQPTDARQVNFVDIGDPFANENDGHGFIGPRSGTDIFVHSPNDIFTHSPRTDLSAHSMSRYVDHTIDLVHRAVDSDVFGGTPEGNAIQTGDFGSDQITDFQVAPGTESNDFVRLVRTDQFVFAGPGDDNFQFASIGHTGTGAEAFIIDGGLGTDTLHLRGRSGTHALDSSGSQGAWSWIVNGEETALYLRGSDDPFAILYGVERLHFDSNSGGSIFGI</sequence>
<organism evidence="1 2">
    <name type="scientific">Bradyrhizobium icense</name>
    <dbReference type="NCBI Taxonomy" id="1274631"/>
    <lineage>
        <taxon>Bacteria</taxon>
        <taxon>Pseudomonadati</taxon>
        <taxon>Pseudomonadota</taxon>
        <taxon>Alphaproteobacteria</taxon>
        <taxon>Hyphomicrobiales</taxon>
        <taxon>Nitrobacteraceae</taxon>
        <taxon>Bradyrhizobium</taxon>
    </lineage>
</organism>
<gene>
    <name evidence="1" type="ORF">LMTR13_03200</name>
</gene>
<dbReference type="Gene3D" id="3.40.50.1820">
    <property type="entry name" value="alpha/beta hydrolase"/>
    <property type="match status" value="1"/>
</dbReference>
<dbReference type="Proteomes" id="UP000092839">
    <property type="component" value="Chromosome"/>
</dbReference>